<gene>
    <name evidence="2" type="ORF">S12H4_52205</name>
</gene>
<evidence type="ECO:0000259" key="1">
    <source>
        <dbReference type="Pfam" id="PF01314"/>
    </source>
</evidence>
<feature type="non-terminal residue" evidence="2">
    <location>
        <position position="129"/>
    </location>
</feature>
<dbReference type="AlphaFoldDB" id="X1V1M2"/>
<organism evidence="2">
    <name type="scientific">marine sediment metagenome</name>
    <dbReference type="NCBI Taxonomy" id="412755"/>
    <lineage>
        <taxon>unclassified sequences</taxon>
        <taxon>metagenomes</taxon>
        <taxon>ecological metagenomes</taxon>
    </lineage>
</organism>
<accession>X1V1M2</accession>
<dbReference type="Pfam" id="PF01314">
    <property type="entry name" value="AFOR_C"/>
    <property type="match status" value="1"/>
</dbReference>
<dbReference type="GO" id="GO:0016625">
    <property type="term" value="F:oxidoreductase activity, acting on the aldehyde or oxo group of donors, iron-sulfur protein as acceptor"/>
    <property type="evidence" value="ECO:0007669"/>
    <property type="project" value="InterPro"/>
</dbReference>
<name>X1V1M2_9ZZZZ</name>
<dbReference type="InterPro" id="IPR001203">
    <property type="entry name" value="OxRdtase_Ald_Fedxn_C"/>
</dbReference>
<reference evidence="2" key="1">
    <citation type="journal article" date="2014" name="Front. Microbiol.">
        <title>High frequency of phylogenetically diverse reductive dehalogenase-homologous genes in deep subseafloor sedimentary metagenomes.</title>
        <authorList>
            <person name="Kawai M."/>
            <person name="Futagami T."/>
            <person name="Toyoda A."/>
            <person name="Takaki Y."/>
            <person name="Nishi S."/>
            <person name="Hori S."/>
            <person name="Arai W."/>
            <person name="Tsubouchi T."/>
            <person name="Morono Y."/>
            <person name="Uchiyama I."/>
            <person name="Ito T."/>
            <person name="Fujiyama A."/>
            <person name="Inagaki F."/>
            <person name="Takami H."/>
        </authorList>
    </citation>
    <scope>NUCLEOTIDE SEQUENCE</scope>
    <source>
        <strain evidence="2">Expedition CK06-06</strain>
    </source>
</reference>
<dbReference type="GO" id="GO:0009055">
    <property type="term" value="F:electron transfer activity"/>
    <property type="evidence" value="ECO:0007669"/>
    <property type="project" value="InterPro"/>
</dbReference>
<evidence type="ECO:0000313" key="2">
    <source>
        <dbReference type="EMBL" id="GAJ06051.1"/>
    </source>
</evidence>
<dbReference type="InterPro" id="IPR036021">
    <property type="entry name" value="Tungsten_al_ferr_oxy-like_C"/>
</dbReference>
<protein>
    <recommendedName>
        <fullName evidence="1">Aldehyde ferredoxin oxidoreductase C-terminal domain-containing protein</fullName>
    </recommendedName>
</protein>
<comment type="caution">
    <text evidence="2">The sequence shown here is derived from an EMBL/GenBank/DDBJ whole genome shotgun (WGS) entry which is preliminary data.</text>
</comment>
<proteinExistence type="predicted"/>
<dbReference type="EMBL" id="BARW01033091">
    <property type="protein sequence ID" value="GAJ06051.1"/>
    <property type="molecule type" value="Genomic_DNA"/>
</dbReference>
<dbReference type="InterPro" id="IPR013984">
    <property type="entry name" value="Ald_Fedxn_OxRdtase_dom2"/>
</dbReference>
<sequence>MVLWLSRCYSANILSELDTGLPLSKIGSLEFINELVRKVSLREGFGSTLANGIFEAARSIGQDAEKLLRDNFFLDGTVVGYCPRMYITNALIFALEPRQTFPQLAEVRRTVWKWLDWVNGVKSPRVSAE</sequence>
<dbReference type="GO" id="GO:0051536">
    <property type="term" value="F:iron-sulfur cluster binding"/>
    <property type="evidence" value="ECO:0007669"/>
    <property type="project" value="InterPro"/>
</dbReference>
<feature type="domain" description="Aldehyde ferredoxin oxidoreductase C-terminal" evidence="1">
    <location>
        <begin position="4"/>
        <end position="68"/>
    </location>
</feature>
<dbReference type="SUPFAM" id="SSF48310">
    <property type="entry name" value="Aldehyde ferredoxin oxidoreductase, C-terminal domains"/>
    <property type="match status" value="1"/>
</dbReference>
<dbReference type="Gene3D" id="1.10.569.10">
    <property type="entry name" value="Aldehyde Ferredoxin Oxidoreductase Protein, subunit A, domain 2"/>
    <property type="match status" value="1"/>
</dbReference>